<keyword evidence="4" id="KW-1185">Reference proteome</keyword>
<evidence type="ECO:0000313" key="4">
    <source>
        <dbReference type="Proteomes" id="UP000315751"/>
    </source>
</evidence>
<dbReference type="OrthoDB" id="7266775at2"/>
<organism evidence="3 4">
    <name type="scientific">Nitrospirillum amazonense</name>
    <dbReference type="NCBI Taxonomy" id="28077"/>
    <lineage>
        <taxon>Bacteria</taxon>
        <taxon>Pseudomonadati</taxon>
        <taxon>Pseudomonadota</taxon>
        <taxon>Alphaproteobacteria</taxon>
        <taxon>Rhodospirillales</taxon>
        <taxon>Azospirillaceae</taxon>
        <taxon>Nitrospirillum</taxon>
    </lineage>
</organism>
<feature type="chain" id="PRO_5021825530" evidence="2">
    <location>
        <begin position="22"/>
        <end position="528"/>
    </location>
</feature>
<evidence type="ECO:0000256" key="1">
    <source>
        <dbReference type="SAM" id="MobiDB-lite"/>
    </source>
</evidence>
<evidence type="ECO:0000256" key="2">
    <source>
        <dbReference type="SAM" id="SignalP"/>
    </source>
</evidence>
<dbReference type="Gene3D" id="3.90.226.10">
    <property type="entry name" value="2-enoyl-CoA Hydratase, Chain A, domain 1"/>
    <property type="match status" value="1"/>
</dbReference>
<gene>
    <name evidence="3" type="ORF">FBZ90_12114</name>
</gene>
<name>A0A560GMF0_9PROT</name>
<feature type="compositionally biased region" description="Pro residues" evidence="1">
    <location>
        <begin position="515"/>
        <end position="528"/>
    </location>
</feature>
<keyword evidence="2" id="KW-0732">Signal</keyword>
<protein>
    <submittedName>
        <fullName evidence="3">Uncharacterized protein</fullName>
    </submittedName>
</protein>
<reference evidence="3 4" key="1">
    <citation type="submission" date="2019-06" db="EMBL/GenBank/DDBJ databases">
        <title>Genomic Encyclopedia of Type Strains, Phase IV (KMG-V): Genome sequencing to study the core and pangenomes of soil and plant-associated prokaryotes.</title>
        <authorList>
            <person name="Whitman W."/>
        </authorList>
    </citation>
    <scope>NUCLEOTIDE SEQUENCE [LARGE SCALE GENOMIC DNA]</scope>
    <source>
        <strain evidence="3 4">BR 11622</strain>
    </source>
</reference>
<dbReference type="RefSeq" id="WP_145736106.1">
    <property type="nucleotide sequence ID" value="NZ_VITR01000021.1"/>
</dbReference>
<proteinExistence type="predicted"/>
<dbReference type="Proteomes" id="UP000315751">
    <property type="component" value="Unassembled WGS sequence"/>
</dbReference>
<sequence>MPRLRLLLILFLLMICLPAMAERRGDYPPKPTTVQGWRKAAAEDLAAIHTLLKKNHPAMVVDKGGESFKAWIDKGYEQAKRQIPDIRGEWDYYFLITHYVGGFRDAHIRINRNAKYRYSDLQRWPGIILAYVDSHYVVRNVAPWLGERGPPVGAVLVTCDGYPVDALARARLDAYFDNLDLEGGRYRTAPLLLLDLGNTYAPLPRACWFKGQSGGRMYPLEYRAPPPENDLQAEINAAAGYGPAPPLGLSQPAPGLWWITLSSMAPSGENWNAFLAEIKAHLADIRAAHQVVIDLRANWGGSDLVPQRLASLLWGDDFFSSHQPASGRALYRVTPLVVGKYREMERQSAGVYAAATPETGSQMGMILQRALDHGKPSHTFMNGLGRTGDAIAPADPIAGQVILLTDYACVSACLDGVDMMLPMPNTILAGRDTGADTIFGSIIRTPLPSLRWSLYFSVNAAIDRCRGNNIPYRPLPGFRFRGDITDTAAVQAWVQHLPPTPADWGATGPGCPRSQPQPPHPPPSIIMD</sequence>
<evidence type="ECO:0000313" key="3">
    <source>
        <dbReference type="EMBL" id="TWB35165.1"/>
    </source>
</evidence>
<feature type="region of interest" description="Disordered" evidence="1">
    <location>
        <begin position="501"/>
        <end position="528"/>
    </location>
</feature>
<accession>A0A560GMF0</accession>
<dbReference type="InterPro" id="IPR029045">
    <property type="entry name" value="ClpP/crotonase-like_dom_sf"/>
</dbReference>
<dbReference type="SUPFAM" id="SSF52096">
    <property type="entry name" value="ClpP/crotonase"/>
    <property type="match status" value="1"/>
</dbReference>
<dbReference type="AlphaFoldDB" id="A0A560GMF0"/>
<comment type="caution">
    <text evidence="3">The sequence shown here is derived from an EMBL/GenBank/DDBJ whole genome shotgun (WGS) entry which is preliminary data.</text>
</comment>
<feature type="signal peptide" evidence="2">
    <location>
        <begin position="1"/>
        <end position="21"/>
    </location>
</feature>
<dbReference type="EMBL" id="VITR01000021">
    <property type="protein sequence ID" value="TWB35165.1"/>
    <property type="molecule type" value="Genomic_DNA"/>
</dbReference>